<dbReference type="Pfam" id="PF00106">
    <property type="entry name" value="adh_short"/>
    <property type="match status" value="1"/>
</dbReference>
<evidence type="ECO:0000256" key="1">
    <source>
        <dbReference type="ARBA" id="ARBA00006484"/>
    </source>
</evidence>
<dbReference type="Proteomes" id="UP000463224">
    <property type="component" value="Unassembled WGS sequence"/>
</dbReference>
<evidence type="ECO:0000313" key="4">
    <source>
        <dbReference type="Proteomes" id="UP000463224"/>
    </source>
</evidence>
<keyword evidence="2" id="KW-0560">Oxidoreductase</keyword>
<dbReference type="AlphaFoldDB" id="A0A844QJ44"/>
<dbReference type="PANTHER" id="PTHR44196">
    <property type="entry name" value="DEHYDROGENASE/REDUCTASE SDR FAMILY MEMBER 7B"/>
    <property type="match status" value="1"/>
</dbReference>
<dbReference type="InterPro" id="IPR036291">
    <property type="entry name" value="NAD(P)-bd_dom_sf"/>
</dbReference>
<reference evidence="3 4" key="1">
    <citation type="submission" date="2019-12" db="EMBL/GenBank/DDBJ databases">
        <title>Nitratireductor arenosus sp. nov., Isolated from sea sand, Jeju island, South Korea.</title>
        <authorList>
            <person name="Kim W."/>
        </authorList>
    </citation>
    <scope>NUCLEOTIDE SEQUENCE [LARGE SCALE GENOMIC DNA]</scope>
    <source>
        <strain evidence="3 4">CAU 1489</strain>
    </source>
</reference>
<sequence length="246" mass="26337">MKRALVTGATHGLGRTMVALLIERGYAVVAVDRVAAAGRNGVTDFVCDLADRDAVDRMLPRLIGTGPFDLVVFNAGVSATGRFEEVPAEAYRRLLTVNAETPMVMAAALMRAGAARGAMCFVSSLSHFTGYPGAAAYAASKDALAIYAISVRKPFARRGVSVTLACPGPLRTEHAARHAPDGADENLRLEPATAARLILDAALTGRRLVVPGRNARLFALAGRIRPQAVTRWMRRLVFERLGRAVW</sequence>
<dbReference type="RefSeq" id="WP_156714878.1">
    <property type="nucleotide sequence ID" value="NZ_WPHG01000006.1"/>
</dbReference>
<evidence type="ECO:0000313" key="3">
    <source>
        <dbReference type="EMBL" id="MVA99572.1"/>
    </source>
</evidence>
<dbReference type="GO" id="GO:0016491">
    <property type="term" value="F:oxidoreductase activity"/>
    <property type="evidence" value="ECO:0007669"/>
    <property type="project" value="UniProtKB-KW"/>
</dbReference>
<keyword evidence="4" id="KW-1185">Reference proteome</keyword>
<name>A0A844QJ44_9HYPH</name>
<comment type="similarity">
    <text evidence="1">Belongs to the short-chain dehydrogenases/reductases (SDR) family.</text>
</comment>
<protein>
    <submittedName>
        <fullName evidence="3">SDR family NAD(P)-dependent oxidoreductase</fullName>
    </submittedName>
</protein>
<dbReference type="PRINTS" id="PR00081">
    <property type="entry name" value="GDHRDH"/>
</dbReference>
<organism evidence="3 4">
    <name type="scientific">Nitratireductor arenosus</name>
    <dbReference type="NCBI Taxonomy" id="2682096"/>
    <lineage>
        <taxon>Bacteria</taxon>
        <taxon>Pseudomonadati</taxon>
        <taxon>Pseudomonadota</taxon>
        <taxon>Alphaproteobacteria</taxon>
        <taxon>Hyphomicrobiales</taxon>
        <taxon>Phyllobacteriaceae</taxon>
        <taxon>Nitratireductor</taxon>
    </lineage>
</organism>
<dbReference type="SUPFAM" id="SSF51735">
    <property type="entry name" value="NAD(P)-binding Rossmann-fold domains"/>
    <property type="match status" value="1"/>
</dbReference>
<proteinExistence type="inferred from homology"/>
<comment type="caution">
    <text evidence="3">The sequence shown here is derived from an EMBL/GenBank/DDBJ whole genome shotgun (WGS) entry which is preliminary data.</text>
</comment>
<accession>A0A844QJ44</accession>
<dbReference type="PANTHER" id="PTHR44196:SF1">
    <property type="entry name" value="DEHYDROGENASE_REDUCTASE SDR FAMILY MEMBER 7B"/>
    <property type="match status" value="1"/>
</dbReference>
<dbReference type="PROSITE" id="PS00061">
    <property type="entry name" value="ADH_SHORT"/>
    <property type="match status" value="1"/>
</dbReference>
<gene>
    <name evidence="3" type="ORF">GN330_20180</name>
</gene>
<dbReference type="GO" id="GO:0016020">
    <property type="term" value="C:membrane"/>
    <property type="evidence" value="ECO:0007669"/>
    <property type="project" value="TreeGrafter"/>
</dbReference>
<dbReference type="Gene3D" id="3.40.50.720">
    <property type="entry name" value="NAD(P)-binding Rossmann-like Domain"/>
    <property type="match status" value="1"/>
</dbReference>
<dbReference type="InterPro" id="IPR002347">
    <property type="entry name" value="SDR_fam"/>
</dbReference>
<dbReference type="InterPro" id="IPR020904">
    <property type="entry name" value="Sc_DH/Rdtase_CS"/>
</dbReference>
<dbReference type="EMBL" id="WPHG01000006">
    <property type="protein sequence ID" value="MVA99572.1"/>
    <property type="molecule type" value="Genomic_DNA"/>
</dbReference>
<evidence type="ECO:0000256" key="2">
    <source>
        <dbReference type="ARBA" id="ARBA00023002"/>
    </source>
</evidence>